<dbReference type="Gene3D" id="3.30.559.30">
    <property type="entry name" value="Nonribosomal peptide synthetase, condensation domain"/>
    <property type="match status" value="1"/>
</dbReference>
<dbReference type="InterPro" id="IPR001242">
    <property type="entry name" value="Condensation_dom"/>
</dbReference>
<dbReference type="RefSeq" id="WP_132113334.1">
    <property type="nucleotide sequence ID" value="NZ_SLWS01000002.1"/>
</dbReference>
<dbReference type="SUPFAM" id="SSF52777">
    <property type="entry name" value="CoA-dependent acyltransferases"/>
    <property type="match status" value="2"/>
</dbReference>
<dbReference type="AlphaFoldDB" id="A0A4R2JXL6"/>
<evidence type="ECO:0000313" key="2">
    <source>
        <dbReference type="EMBL" id="TCO61929.1"/>
    </source>
</evidence>
<dbReference type="PANTHER" id="PTHR45398">
    <property type="match status" value="1"/>
</dbReference>
<dbReference type="CDD" id="cd19531">
    <property type="entry name" value="LCL_NRPS-like"/>
    <property type="match status" value="1"/>
</dbReference>
<dbReference type="Proteomes" id="UP000295680">
    <property type="component" value="Unassembled WGS sequence"/>
</dbReference>
<dbReference type="Pfam" id="PF00668">
    <property type="entry name" value="Condensation"/>
    <property type="match status" value="1"/>
</dbReference>
<dbReference type="GO" id="GO:0003824">
    <property type="term" value="F:catalytic activity"/>
    <property type="evidence" value="ECO:0007669"/>
    <property type="project" value="InterPro"/>
</dbReference>
<sequence length="469" mass="51777">MGDGRELSAAKQALLARWRSGQVPAAPVEITPGPPPDGPVRASIQQKELWDLYDLAPGSSSSNISYAATVNSDVDAGALATAIDQLSLRHETLRTTITFDGLAWQHIHDQPRPELETVDLSSLPPGEALAEAHRMANALAQQGFHITTPPLVRVVLYRLGPGRHLIAVVANHAVADGWSLAIAMKETTQIYDALLSAKTPDLAPLPVQYRDYARWQWQWMDSEEALRHAHYWEKVLRPVSATRLPTDFPRGANRDLRAGLAQMALSPELSAAVRRLAQAEQVSLFTVLFTAFAVLVRERTGDPLVSVGTPAVSRPHPQTLPLIGFFASVVPLCTVIEDGDTFHRLLHRVRDVASDAMTHQDFALPMYLNRVEVDRDFAHHPLYTAMFVLQPPMPAFELAGAPLKPVNLDRGEMFSNFAVHLWNTEPAIHGTIGYSTSAFRRSTIDEIIDRYLDILHHATADPARLVVHL</sequence>
<name>A0A4R2JXL6_9PSEU</name>
<accession>A0A4R2JXL6</accession>
<reference evidence="2 3" key="1">
    <citation type="submission" date="2019-03" db="EMBL/GenBank/DDBJ databases">
        <title>Genomic Encyclopedia of Type Strains, Phase IV (KMG-IV): sequencing the most valuable type-strain genomes for metagenomic binning, comparative biology and taxonomic classification.</title>
        <authorList>
            <person name="Goeker M."/>
        </authorList>
    </citation>
    <scope>NUCLEOTIDE SEQUENCE [LARGE SCALE GENOMIC DNA]</scope>
    <source>
        <strain evidence="2 3">DSM 45934</strain>
    </source>
</reference>
<gene>
    <name evidence="2" type="ORF">EV192_10266</name>
</gene>
<evidence type="ECO:0000259" key="1">
    <source>
        <dbReference type="Pfam" id="PF00668"/>
    </source>
</evidence>
<dbReference type="GO" id="GO:0008610">
    <property type="term" value="P:lipid biosynthetic process"/>
    <property type="evidence" value="ECO:0007669"/>
    <property type="project" value="UniProtKB-ARBA"/>
</dbReference>
<dbReference type="InterPro" id="IPR023213">
    <property type="entry name" value="CAT-like_dom_sf"/>
</dbReference>
<evidence type="ECO:0000313" key="3">
    <source>
        <dbReference type="Proteomes" id="UP000295680"/>
    </source>
</evidence>
<dbReference type="OrthoDB" id="2472181at2"/>
<feature type="domain" description="Condensation" evidence="1">
    <location>
        <begin position="44"/>
        <end position="464"/>
    </location>
</feature>
<keyword evidence="3" id="KW-1185">Reference proteome</keyword>
<protein>
    <submittedName>
        <fullName evidence="2">Condensation domain-containing protein</fullName>
    </submittedName>
</protein>
<dbReference type="Gene3D" id="3.30.559.10">
    <property type="entry name" value="Chloramphenicol acetyltransferase-like domain"/>
    <property type="match status" value="1"/>
</dbReference>
<organism evidence="2 3">
    <name type="scientific">Actinocrispum wychmicini</name>
    <dbReference type="NCBI Taxonomy" id="1213861"/>
    <lineage>
        <taxon>Bacteria</taxon>
        <taxon>Bacillati</taxon>
        <taxon>Actinomycetota</taxon>
        <taxon>Actinomycetes</taxon>
        <taxon>Pseudonocardiales</taxon>
        <taxon>Pseudonocardiaceae</taxon>
        <taxon>Actinocrispum</taxon>
    </lineage>
</organism>
<dbReference type="PANTHER" id="PTHR45398:SF1">
    <property type="entry name" value="ENZYME, PUTATIVE (JCVI)-RELATED"/>
    <property type="match status" value="1"/>
</dbReference>
<comment type="caution">
    <text evidence="2">The sequence shown here is derived from an EMBL/GenBank/DDBJ whole genome shotgun (WGS) entry which is preliminary data.</text>
</comment>
<dbReference type="EMBL" id="SLWS01000002">
    <property type="protein sequence ID" value="TCO61929.1"/>
    <property type="molecule type" value="Genomic_DNA"/>
</dbReference>
<proteinExistence type="predicted"/>